<keyword evidence="3" id="KW-1185">Reference proteome</keyword>
<dbReference type="InterPro" id="IPR019775">
    <property type="entry name" value="WD40_repeat_CS"/>
</dbReference>
<proteinExistence type="predicted"/>
<dbReference type="InterPro" id="IPR036322">
    <property type="entry name" value="WD40_repeat_dom_sf"/>
</dbReference>
<feature type="compositionally biased region" description="Polar residues" evidence="1">
    <location>
        <begin position="484"/>
        <end position="493"/>
    </location>
</feature>
<feature type="compositionally biased region" description="Acidic residues" evidence="1">
    <location>
        <begin position="232"/>
        <end position="244"/>
    </location>
</feature>
<protein>
    <recommendedName>
        <fullName evidence="4">Nucleoporin NUP37</fullName>
    </recommendedName>
</protein>
<feature type="compositionally biased region" description="Acidic residues" evidence="1">
    <location>
        <begin position="102"/>
        <end position="115"/>
    </location>
</feature>
<feature type="compositionally biased region" description="Polar residues" evidence="1">
    <location>
        <begin position="458"/>
        <end position="474"/>
    </location>
</feature>
<dbReference type="AlphaFoldDB" id="A0A6A6DBL7"/>
<gene>
    <name evidence="2" type="ORF">K469DRAFT_755762</name>
</gene>
<sequence length="670" mass="73067">MKPIISTKGKSAQLRYELPHRVHDAKVYPVKAPNGSTVTLYGHEHGVRILWRGGRPIKQGLLPPKQPAKQPKVNGTSTNAIMIIDSDDEDPTAKSAPRPPEEAEFESEEEELDPDEPYPTFIQHLDLALHTEVLHIAVPQIPAISALRPADSVPAIFSKKIVFTVACVDYSIRVVTLPLSPPSAATKSRPSDTKSRWGEEVIKISIHAGHQSIPRGVTMTWTSKVEPTFQGEPEEEMDVDEEDTAATPRRRRARRRQSRSRSSRCGEAEGWDLLIASHSAELGGLLKIWRLAIAECSITAPFPIVAYQTLNLRTPASNVVFNAAQYPKRRHSQLLITDSSGVARIYDPFTSSRQRQGSRAVGGNSESGAYIATFRTTFESQKSNSVTSPILVHRKPIIDAAWASDGRSIVALLTDSEWGIWDVDRSGPKPPSDPSSFSLRGFVGSSEPSRSSSGTASPKTRNSRNTLAPMTPNTRRTREESLFHGTSASSSAPSRGGISIATLHSTSGGAPEDSVIIWYGTEAYRIPNLGQYWARTASGSGGSLYGPGLSKIQGLALRGEAITSIDQFDTTTREARMAISRDVLIASEHRFIITTHATLSLGRDPDAVFEKERTEDEETRRVDHALLARGELDLGGMDRLLEEMNGGAGAQHNSLLLGNPRKVLFASSTN</sequence>
<dbReference type="OrthoDB" id="5323870at2759"/>
<organism evidence="2 3">
    <name type="scientific">Zopfia rhizophila CBS 207.26</name>
    <dbReference type="NCBI Taxonomy" id="1314779"/>
    <lineage>
        <taxon>Eukaryota</taxon>
        <taxon>Fungi</taxon>
        <taxon>Dikarya</taxon>
        <taxon>Ascomycota</taxon>
        <taxon>Pezizomycotina</taxon>
        <taxon>Dothideomycetes</taxon>
        <taxon>Dothideomycetes incertae sedis</taxon>
        <taxon>Zopfiaceae</taxon>
        <taxon>Zopfia</taxon>
    </lineage>
</organism>
<evidence type="ECO:0008006" key="4">
    <source>
        <dbReference type="Google" id="ProtNLM"/>
    </source>
</evidence>
<name>A0A6A6DBL7_9PEZI</name>
<feature type="compositionally biased region" description="Low complexity" evidence="1">
    <location>
        <begin position="445"/>
        <end position="457"/>
    </location>
</feature>
<feature type="region of interest" description="Disordered" evidence="1">
    <location>
        <begin position="58"/>
        <end position="115"/>
    </location>
</feature>
<evidence type="ECO:0000313" key="2">
    <source>
        <dbReference type="EMBL" id="KAF2176423.1"/>
    </source>
</evidence>
<dbReference type="SUPFAM" id="SSF50978">
    <property type="entry name" value="WD40 repeat-like"/>
    <property type="match status" value="1"/>
</dbReference>
<evidence type="ECO:0000313" key="3">
    <source>
        <dbReference type="Proteomes" id="UP000800200"/>
    </source>
</evidence>
<dbReference type="PROSITE" id="PS00678">
    <property type="entry name" value="WD_REPEATS_1"/>
    <property type="match status" value="1"/>
</dbReference>
<dbReference type="Proteomes" id="UP000800200">
    <property type="component" value="Unassembled WGS sequence"/>
</dbReference>
<dbReference type="Gene3D" id="2.130.10.10">
    <property type="entry name" value="YVTN repeat-like/Quinoprotein amine dehydrogenase"/>
    <property type="match status" value="1"/>
</dbReference>
<feature type="region of interest" description="Disordered" evidence="1">
    <location>
        <begin position="228"/>
        <end position="262"/>
    </location>
</feature>
<feature type="compositionally biased region" description="Basic residues" evidence="1">
    <location>
        <begin position="248"/>
        <end position="262"/>
    </location>
</feature>
<evidence type="ECO:0000256" key="1">
    <source>
        <dbReference type="SAM" id="MobiDB-lite"/>
    </source>
</evidence>
<dbReference type="EMBL" id="ML994710">
    <property type="protein sequence ID" value="KAF2176423.1"/>
    <property type="molecule type" value="Genomic_DNA"/>
</dbReference>
<reference evidence="2" key="1">
    <citation type="journal article" date="2020" name="Stud. Mycol.">
        <title>101 Dothideomycetes genomes: a test case for predicting lifestyles and emergence of pathogens.</title>
        <authorList>
            <person name="Haridas S."/>
            <person name="Albert R."/>
            <person name="Binder M."/>
            <person name="Bloem J."/>
            <person name="Labutti K."/>
            <person name="Salamov A."/>
            <person name="Andreopoulos B."/>
            <person name="Baker S."/>
            <person name="Barry K."/>
            <person name="Bills G."/>
            <person name="Bluhm B."/>
            <person name="Cannon C."/>
            <person name="Castanera R."/>
            <person name="Culley D."/>
            <person name="Daum C."/>
            <person name="Ezra D."/>
            <person name="Gonzalez J."/>
            <person name="Henrissat B."/>
            <person name="Kuo A."/>
            <person name="Liang C."/>
            <person name="Lipzen A."/>
            <person name="Lutzoni F."/>
            <person name="Magnuson J."/>
            <person name="Mondo S."/>
            <person name="Nolan M."/>
            <person name="Ohm R."/>
            <person name="Pangilinan J."/>
            <person name="Park H.-J."/>
            <person name="Ramirez L."/>
            <person name="Alfaro M."/>
            <person name="Sun H."/>
            <person name="Tritt A."/>
            <person name="Yoshinaga Y."/>
            <person name="Zwiers L.-H."/>
            <person name="Turgeon B."/>
            <person name="Goodwin S."/>
            <person name="Spatafora J."/>
            <person name="Crous P."/>
            <person name="Grigoriev I."/>
        </authorList>
    </citation>
    <scope>NUCLEOTIDE SEQUENCE</scope>
    <source>
        <strain evidence="2">CBS 207.26</strain>
    </source>
</reference>
<accession>A0A6A6DBL7</accession>
<dbReference type="InterPro" id="IPR015943">
    <property type="entry name" value="WD40/YVTN_repeat-like_dom_sf"/>
</dbReference>
<feature type="compositionally biased region" description="Low complexity" evidence="1">
    <location>
        <begin position="58"/>
        <end position="72"/>
    </location>
</feature>
<feature type="region of interest" description="Disordered" evidence="1">
    <location>
        <begin position="424"/>
        <end position="509"/>
    </location>
</feature>